<evidence type="ECO:0000256" key="1">
    <source>
        <dbReference type="ARBA" id="ARBA00004496"/>
    </source>
</evidence>
<evidence type="ECO:0000256" key="2">
    <source>
        <dbReference type="ARBA" id="ARBA00015953"/>
    </source>
</evidence>
<protein>
    <recommendedName>
        <fullName evidence="2">Selenocysteine-specific elongation factor</fullName>
    </recommendedName>
    <alternativeName>
        <fullName evidence="8">SelB translation factor</fullName>
    </alternativeName>
</protein>
<dbReference type="InterPro" id="IPR031157">
    <property type="entry name" value="G_TR_CS"/>
</dbReference>
<keyword evidence="11" id="KW-1185">Reference proteome</keyword>
<dbReference type="PANTHER" id="PTHR43721:SF22">
    <property type="entry name" value="ELONGATION FACTOR TU, MITOCHONDRIAL"/>
    <property type="match status" value="1"/>
</dbReference>
<dbReference type="PRINTS" id="PR00315">
    <property type="entry name" value="ELONGATNFCT"/>
</dbReference>
<evidence type="ECO:0000313" key="11">
    <source>
        <dbReference type="Proteomes" id="UP000183995"/>
    </source>
</evidence>
<evidence type="ECO:0000256" key="4">
    <source>
        <dbReference type="ARBA" id="ARBA00022741"/>
    </source>
</evidence>
<dbReference type="InterPro" id="IPR027417">
    <property type="entry name" value="P-loop_NTPase"/>
</dbReference>
<evidence type="ECO:0000256" key="5">
    <source>
        <dbReference type="ARBA" id="ARBA00022917"/>
    </source>
</evidence>
<dbReference type="InterPro" id="IPR000795">
    <property type="entry name" value="T_Tr_GTP-bd_dom"/>
</dbReference>
<keyword evidence="6" id="KW-0342">GTP-binding</keyword>
<dbReference type="OrthoDB" id="9811804at2"/>
<dbReference type="FunFam" id="3.40.50.300:FF:001064">
    <property type="entry name" value="Selenocysteine-specific translation elongation factor"/>
    <property type="match status" value="1"/>
</dbReference>
<dbReference type="InterPro" id="IPR009001">
    <property type="entry name" value="Transl_elong_EF1A/Init_IF2_C"/>
</dbReference>
<dbReference type="GO" id="GO:0003924">
    <property type="term" value="F:GTPase activity"/>
    <property type="evidence" value="ECO:0007669"/>
    <property type="project" value="InterPro"/>
</dbReference>
<keyword evidence="4" id="KW-0547">Nucleotide-binding</keyword>
<dbReference type="InterPro" id="IPR005225">
    <property type="entry name" value="Small_GTP-bd"/>
</dbReference>
<dbReference type="InterPro" id="IPR036388">
    <property type="entry name" value="WH-like_DNA-bd_sf"/>
</dbReference>
<comment type="function">
    <text evidence="7">Translation factor necessary for the incorporation of selenocysteine into proteins. It probably replaces EF-Tu for the insertion of selenocysteine directed by the UGA codon. SelB binds GTP and GDP.</text>
</comment>
<comment type="subcellular location">
    <subcellularLocation>
        <location evidence="1">Cytoplasm</location>
    </subcellularLocation>
</comment>
<dbReference type="STRING" id="1123282.SAMN02745823_00289"/>
<dbReference type="SUPFAM" id="SSF50465">
    <property type="entry name" value="EF-Tu/eEF-1alpha/eIF2-gamma C-terminal domain"/>
    <property type="match status" value="1"/>
</dbReference>
<keyword evidence="3" id="KW-0963">Cytoplasm</keyword>
<evidence type="ECO:0000313" key="10">
    <source>
        <dbReference type="EMBL" id="SHH55945.1"/>
    </source>
</evidence>
<dbReference type="GO" id="GO:0003723">
    <property type="term" value="F:RNA binding"/>
    <property type="evidence" value="ECO:0007669"/>
    <property type="project" value="InterPro"/>
</dbReference>
<dbReference type="GO" id="GO:0005829">
    <property type="term" value="C:cytosol"/>
    <property type="evidence" value="ECO:0007669"/>
    <property type="project" value="TreeGrafter"/>
</dbReference>
<dbReference type="GO" id="GO:0001514">
    <property type="term" value="P:selenocysteine incorporation"/>
    <property type="evidence" value="ECO:0007669"/>
    <property type="project" value="InterPro"/>
</dbReference>
<dbReference type="Pfam" id="PF09107">
    <property type="entry name" value="WHD_3rd_SelB"/>
    <property type="match status" value="1"/>
</dbReference>
<proteinExistence type="predicted"/>
<feature type="domain" description="Tr-type G" evidence="9">
    <location>
        <begin position="1"/>
        <end position="173"/>
    </location>
</feature>
<evidence type="ECO:0000259" key="9">
    <source>
        <dbReference type="PROSITE" id="PS51722"/>
    </source>
</evidence>
<dbReference type="Gene3D" id="2.40.30.10">
    <property type="entry name" value="Translation factors"/>
    <property type="match status" value="1"/>
</dbReference>
<organism evidence="10 11">
    <name type="scientific">Sporobacter termitidis DSM 10068</name>
    <dbReference type="NCBI Taxonomy" id="1123282"/>
    <lineage>
        <taxon>Bacteria</taxon>
        <taxon>Bacillati</taxon>
        <taxon>Bacillota</taxon>
        <taxon>Clostridia</taxon>
        <taxon>Eubacteriales</taxon>
        <taxon>Oscillospiraceae</taxon>
        <taxon>Sporobacter</taxon>
    </lineage>
</organism>
<evidence type="ECO:0000256" key="6">
    <source>
        <dbReference type="ARBA" id="ARBA00023134"/>
    </source>
</evidence>
<dbReference type="NCBIfam" id="TIGR00231">
    <property type="entry name" value="small_GTP"/>
    <property type="match status" value="1"/>
</dbReference>
<dbReference type="CDD" id="cd04171">
    <property type="entry name" value="SelB"/>
    <property type="match status" value="1"/>
</dbReference>
<dbReference type="AlphaFoldDB" id="A0A1M5TYN9"/>
<dbReference type="Gene3D" id="1.10.10.10">
    <property type="entry name" value="Winged helix-like DNA-binding domain superfamily/Winged helix DNA-binding domain"/>
    <property type="match status" value="1"/>
</dbReference>
<dbReference type="InterPro" id="IPR015190">
    <property type="entry name" value="Elong_fac_SelB-wing-hlx_typ-2"/>
</dbReference>
<dbReference type="PROSITE" id="PS00301">
    <property type="entry name" value="G_TR_1"/>
    <property type="match status" value="1"/>
</dbReference>
<dbReference type="InterPro" id="IPR015191">
    <property type="entry name" value="SelB_WHD4"/>
</dbReference>
<dbReference type="InterPro" id="IPR036390">
    <property type="entry name" value="WH_DNA-bd_sf"/>
</dbReference>
<dbReference type="InterPro" id="IPR004535">
    <property type="entry name" value="Transl_elong_SelB"/>
</dbReference>
<dbReference type="Pfam" id="PF25461">
    <property type="entry name" value="Beta-barrel_SelB"/>
    <property type="match status" value="1"/>
</dbReference>
<dbReference type="PROSITE" id="PS51722">
    <property type="entry name" value="G_TR_2"/>
    <property type="match status" value="1"/>
</dbReference>
<name>A0A1M5TYN9_9FIRM</name>
<evidence type="ECO:0000256" key="7">
    <source>
        <dbReference type="ARBA" id="ARBA00025526"/>
    </source>
</evidence>
<dbReference type="Pfam" id="PF09106">
    <property type="entry name" value="WHD_2nd_SelB"/>
    <property type="match status" value="1"/>
</dbReference>
<dbReference type="SUPFAM" id="SSF46785">
    <property type="entry name" value="Winged helix' DNA-binding domain"/>
    <property type="match status" value="2"/>
</dbReference>
<dbReference type="SUPFAM" id="SSF52540">
    <property type="entry name" value="P-loop containing nucleoside triphosphate hydrolases"/>
    <property type="match status" value="1"/>
</dbReference>
<dbReference type="InterPro" id="IPR009000">
    <property type="entry name" value="Transl_B-barrel_sf"/>
</dbReference>
<dbReference type="RefSeq" id="WP_073075853.1">
    <property type="nucleotide sequence ID" value="NZ_FQXV01000001.1"/>
</dbReference>
<dbReference type="Gene3D" id="3.40.50.300">
    <property type="entry name" value="P-loop containing nucleotide triphosphate hydrolases"/>
    <property type="match status" value="1"/>
</dbReference>
<dbReference type="InterPro" id="IPR057335">
    <property type="entry name" value="Beta-barrel_SelB"/>
</dbReference>
<keyword evidence="5" id="KW-0648">Protein biosynthesis</keyword>
<dbReference type="NCBIfam" id="TIGR00475">
    <property type="entry name" value="selB"/>
    <property type="match status" value="1"/>
</dbReference>
<accession>A0A1M5TYN9</accession>
<reference evidence="10 11" key="1">
    <citation type="submission" date="2016-11" db="EMBL/GenBank/DDBJ databases">
        <authorList>
            <person name="Jaros S."/>
            <person name="Januszkiewicz K."/>
            <person name="Wedrychowicz H."/>
        </authorList>
    </citation>
    <scope>NUCLEOTIDE SEQUENCE [LARGE SCALE GENOMIC DNA]</scope>
    <source>
        <strain evidence="10 11">DSM 10068</strain>
    </source>
</reference>
<dbReference type="InterPro" id="IPR050055">
    <property type="entry name" value="EF-Tu_GTPase"/>
</dbReference>
<dbReference type="CDD" id="cd15491">
    <property type="entry name" value="selB_III"/>
    <property type="match status" value="1"/>
</dbReference>
<dbReference type="Gene3D" id="1.10.10.2770">
    <property type="match status" value="1"/>
</dbReference>
<dbReference type="Proteomes" id="UP000183995">
    <property type="component" value="Unassembled WGS sequence"/>
</dbReference>
<dbReference type="EMBL" id="FQXV01000001">
    <property type="protein sequence ID" value="SHH55945.1"/>
    <property type="molecule type" value="Genomic_DNA"/>
</dbReference>
<evidence type="ECO:0000256" key="3">
    <source>
        <dbReference type="ARBA" id="ARBA00022490"/>
    </source>
</evidence>
<sequence length="632" mass="69793">MNHMIIGTAGHVDHGKTALIKALTGIDADRLAEEKKRGITIDLGFAYMDLGENRKVGIVDVPGHEKFIHNMLAGAGGVNLALLVVAADDGVMPQTREHLDILSLLDISRGVIAVTKTDLVEPELLGLVEEEIRETVKGTFLENAPIVRTSAYTGEGIDALKRTLTSELDKTAGKGRTLPCRMPVDRVFTITGFGTIVTGTLTEGTVDLKHEYCLYPKGAPVKIRGIQIHSEKAAEAFSGQRVAVNISNMRKEDIRRGDILAVAGSLLPTRLVDVRLQVLKSSKYPVTNNSRVHFYQGAFETVAKVRLLDRPILMPGESCYAQLRLDDETSVKKWDRCVIRFYSPLTTIGGGVILDACPLKKRRNHPPVLEGLRVKETGGRAALLEQAVREYSALFYTLGELVLRAGLDGQSAKTALDRLIGQNKAVLLNGGACLHADFIRVLQSRLTGILRSFHRENPLEPGMSRQELRARLAGEDNVKRSEGLLEYFEEKKVLRIENATVALATFQRRQDENDEKLKKQLETLYLDAGFAVPANEAVSAQFEENPRFKAIMGSLLRVGLIVRLDARYNMHRDYLAQAEQRFRKLAAAASPVELAAFRDALGSSRKVALAVMEYLDMRGITKKDGEGRILLR</sequence>
<keyword evidence="10" id="KW-0251">Elongation factor</keyword>
<dbReference type="Pfam" id="PF00009">
    <property type="entry name" value="GTP_EFTU"/>
    <property type="match status" value="1"/>
</dbReference>
<dbReference type="SUPFAM" id="SSF50447">
    <property type="entry name" value="Translation proteins"/>
    <property type="match status" value="1"/>
</dbReference>
<dbReference type="GO" id="GO:0003746">
    <property type="term" value="F:translation elongation factor activity"/>
    <property type="evidence" value="ECO:0007669"/>
    <property type="project" value="UniProtKB-KW"/>
</dbReference>
<evidence type="ECO:0000256" key="8">
    <source>
        <dbReference type="ARBA" id="ARBA00031615"/>
    </source>
</evidence>
<gene>
    <name evidence="10" type="ORF">SAMN02745823_00289</name>
</gene>
<dbReference type="GO" id="GO:0005525">
    <property type="term" value="F:GTP binding"/>
    <property type="evidence" value="ECO:0007669"/>
    <property type="project" value="UniProtKB-KW"/>
</dbReference>
<dbReference type="PANTHER" id="PTHR43721">
    <property type="entry name" value="ELONGATION FACTOR TU-RELATED"/>
    <property type="match status" value="1"/>
</dbReference>